<dbReference type="SFLD" id="SFLDG01384">
    <property type="entry name" value="thioether_bond_formation_requi"/>
    <property type="match status" value="1"/>
</dbReference>
<dbReference type="GO" id="GO:0051539">
    <property type="term" value="F:4 iron, 4 sulfur cluster binding"/>
    <property type="evidence" value="ECO:0007669"/>
    <property type="project" value="UniProtKB-KW"/>
</dbReference>
<dbReference type="SFLD" id="SFLDG01386">
    <property type="entry name" value="main_SPASM_domain-containing"/>
    <property type="match status" value="1"/>
</dbReference>
<sequence length="482" mass="56251">MEVQNFRKPFIHLFSCSTGYYLYDVNTDSILKINSDTYDKLKIDEGEAENEQIQKLKTCGYLKSSRVQISEHPATKLLPSLYKNRVGNLTLQVTQQCNLRCDYCVYSGKYYTRTHTNKKMSFETAKKGMDFILSHSDSCEELRVGFYGGEPLLEFDLIKKCVEYLEDKVKDKVIHFLITTNGTLLKDEILNYLIEKKFRITISFDGPKEIHDRYRRFAGSEKGSYDIVMKNARYIKEHYWDFFISNVGFNTVINPEESYACIGNYFKGEELFQDVYFTSGLVRDEGKKEKTTSSDQFVEEYNYEYFKLLMNKLGKIKKENTSVICRDQIEYLKLLRGGKQQNENIELPAKWHHGGPCLPGIRSLFLTVEGDLYPCEKVCENVELAKLGTIDSGIDIQKATRILNIEDLTSDQCKGCWAYRYCDFCIRYAEKDKNELKQCLLQNCSNVRKKIENIFKDYCILRELGYDFETESLRKGNQNERS</sequence>
<gene>
    <name evidence="8" type="ORF">Selli1_16560</name>
</gene>
<dbReference type="RefSeq" id="WP_118637918.1">
    <property type="nucleotide sequence ID" value="NZ_BSBO01000015.1"/>
</dbReference>
<dbReference type="EMBL" id="BSBO01000015">
    <property type="protein sequence ID" value="GLG04482.1"/>
    <property type="molecule type" value="Genomic_DNA"/>
</dbReference>
<evidence type="ECO:0000313" key="8">
    <source>
        <dbReference type="EMBL" id="GLG04482.1"/>
    </source>
</evidence>
<dbReference type="CDD" id="cd01335">
    <property type="entry name" value="Radical_SAM"/>
    <property type="match status" value="1"/>
</dbReference>
<feature type="domain" description="Radical SAM core" evidence="7">
    <location>
        <begin position="81"/>
        <end position="319"/>
    </location>
</feature>
<dbReference type="SUPFAM" id="SSF102114">
    <property type="entry name" value="Radical SAM enzymes"/>
    <property type="match status" value="1"/>
</dbReference>
<dbReference type="InterPro" id="IPR058240">
    <property type="entry name" value="rSAM_sf"/>
</dbReference>
<keyword evidence="6" id="KW-0411">Iron-sulfur</keyword>
<dbReference type="InterPro" id="IPR000385">
    <property type="entry name" value="MoaA_NifB_PqqE_Fe-S-bd_CS"/>
</dbReference>
<dbReference type="PROSITE" id="PS01305">
    <property type="entry name" value="MOAA_NIFB_PQQE"/>
    <property type="match status" value="1"/>
</dbReference>
<dbReference type="GO" id="GO:0016491">
    <property type="term" value="F:oxidoreductase activity"/>
    <property type="evidence" value="ECO:0007669"/>
    <property type="project" value="InterPro"/>
</dbReference>
<accession>A0A9W6C648</accession>
<dbReference type="PANTHER" id="PTHR43273:SF8">
    <property type="entry name" value="RADICAL SAM DOMAIN PROTEIN"/>
    <property type="match status" value="1"/>
</dbReference>
<dbReference type="Gene3D" id="3.20.20.70">
    <property type="entry name" value="Aldolase class I"/>
    <property type="match status" value="1"/>
</dbReference>
<keyword evidence="4" id="KW-0479">Metal-binding</keyword>
<keyword evidence="9" id="KW-1185">Reference proteome</keyword>
<keyword evidence="5" id="KW-0408">Iron</keyword>
<dbReference type="NCBIfam" id="TIGR04068">
    <property type="entry name" value="rSAM_ocin_clost"/>
    <property type="match status" value="1"/>
</dbReference>
<keyword evidence="2" id="KW-0004">4Fe-4S</keyword>
<dbReference type="AlphaFoldDB" id="A0A9W6C648"/>
<evidence type="ECO:0000256" key="6">
    <source>
        <dbReference type="ARBA" id="ARBA00023014"/>
    </source>
</evidence>
<evidence type="ECO:0000313" key="9">
    <source>
        <dbReference type="Proteomes" id="UP001145145"/>
    </source>
</evidence>
<dbReference type="PROSITE" id="PS51918">
    <property type="entry name" value="RADICAL_SAM"/>
    <property type="match status" value="1"/>
</dbReference>
<dbReference type="InterPro" id="IPR007197">
    <property type="entry name" value="rSAM"/>
</dbReference>
<name>A0A9W6C648_9FIRM</name>
<proteinExistence type="predicted"/>
<dbReference type="GO" id="GO:0046872">
    <property type="term" value="F:metal ion binding"/>
    <property type="evidence" value="ECO:0007669"/>
    <property type="project" value="UniProtKB-KW"/>
</dbReference>
<evidence type="ECO:0000256" key="5">
    <source>
        <dbReference type="ARBA" id="ARBA00023004"/>
    </source>
</evidence>
<evidence type="ECO:0000256" key="3">
    <source>
        <dbReference type="ARBA" id="ARBA00022691"/>
    </source>
</evidence>
<dbReference type="Proteomes" id="UP001145145">
    <property type="component" value="Unassembled WGS sequence"/>
</dbReference>
<reference evidence="8 9" key="1">
    <citation type="journal article" date="2023" name="Int. J. Syst. Evol. Microbiol.">
        <title>Sellimonas catena sp. nov., isolated from human faeces.</title>
        <authorList>
            <person name="Hisatomi A."/>
            <person name="Ohkuma M."/>
            <person name="Sakamoto M."/>
        </authorList>
    </citation>
    <scope>NUCLEOTIDE SEQUENCE [LARGE SCALE GENOMIC DNA]</scope>
    <source>
        <strain evidence="8 9">12EGH17</strain>
    </source>
</reference>
<dbReference type="InterPro" id="IPR023867">
    <property type="entry name" value="Sulphatase_maturase_rSAM"/>
</dbReference>
<evidence type="ECO:0000256" key="4">
    <source>
        <dbReference type="ARBA" id="ARBA00022723"/>
    </source>
</evidence>
<organism evidence="8 9">
    <name type="scientific">Sellimonas catena</name>
    <dbReference type="NCBI Taxonomy" id="2994035"/>
    <lineage>
        <taxon>Bacteria</taxon>
        <taxon>Bacillati</taxon>
        <taxon>Bacillota</taxon>
        <taxon>Clostridia</taxon>
        <taxon>Lachnospirales</taxon>
        <taxon>Lachnospiraceae</taxon>
        <taxon>Sellimonas</taxon>
    </lineage>
</organism>
<evidence type="ECO:0000256" key="2">
    <source>
        <dbReference type="ARBA" id="ARBA00022485"/>
    </source>
</evidence>
<evidence type="ECO:0000259" key="7">
    <source>
        <dbReference type="PROSITE" id="PS51918"/>
    </source>
</evidence>
<dbReference type="InterPro" id="IPR013785">
    <property type="entry name" value="Aldolase_TIM"/>
</dbReference>
<dbReference type="SFLD" id="SFLDG01067">
    <property type="entry name" value="SPASM/twitch_domain_containing"/>
    <property type="match status" value="1"/>
</dbReference>
<dbReference type="SFLD" id="SFLDS00029">
    <property type="entry name" value="Radical_SAM"/>
    <property type="match status" value="1"/>
</dbReference>
<evidence type="ECO:0000256" key="1">
    <source>
        <dbReference type="ARBA" id="ARBA00001966"/>
    </source>
</evidence>
<protein>
    <submittedName>
        <fullName evidence="8">Cys-rich peptide radical SAM maturase CcpM</fullName>
    </submittedName>
</protein>
<dbReference type="Pfam" id="PF04055">
    <property type="entry name" value="Radical_SAM"/>
    <property type="match status" value="1"/>
</dbReference>
<keyword evidence="3" id="KW-0949">S-adenosyl-L-methionine</keyword>
<dbReference type="InterPro" id="IPR024001">
    <property type="entry name" value="Cys-rich_pep_rSAM_mat_CcpM"/>
</dbReference>
<dbReference type="PANTHER" id="PTHR43273">
    <property type="entry name" value="ANAEROBIC SULFATASE-MATURATING ENZYME HOMOLOG ASLB-RELATED"/>
    <property type="match status" value="1"/>
</dbReference>
<comment type="cofactor">
    <cofactor evidence="1">
        <name>[4Fe-4S] cluster</name>
        <dbReference type="ChEBI" id="CHEBI:49883"/>
    </cofactor>
</comment>
<comment type="caution">
    <text evidence="8">The sequence shown here is derived from an EMBL/GenBank/DDBJ whole genome shotgun (WGS) entry which is preliminary data.</text>
</comment>